<evidence type="ECO:0000256" key="1">
    <source>
        <dbReference type="ARBA" id="ARBA00001946"/>
    </source>
</evidence>
<dbReference type="InterPro" id="IPR002716">
    <property type="entry name" value="PIN_dom"/>
</dbReference>
<dbReference type="EMBL" id="DVIQ01000059">
    <property type="protein sequence ID" value="HIS31874.1"/>
    <property type="molecule type" value="Genomic_DNA"/>
</dbReference>
<organism evidence="9 10">
    <name type="scientific">Candidatus Limivivens intestinipullorum</name>
    <dbReference type="NCBI Taxonomy" id="2840858"/>
    <lineage>
        <taxon>Bacteria</taxon>
        <taxon>Bacillati</taxon>
        <taxon>Bacillota</taxon>
        <taxon>Clostridia</taxon>
        <taxon>Lachnospirales</taxon>
        <taxon>Lachnospiraceae</taxon>
        <taxon>Lachnospiraceae incertae sedis</taxon>
        <taxon>Candidatus Limivivens</taxon>
    </lineage>
</organism>
<dbReference type="PANTHER" id="PTHR33653:SF1">
    <property type="entry name" value="RIBONUCLEASE VAPC2"/>
    <property type="match status" value="1"/>
</dbReference>
<evidence type="ECO:0000256" key="7">
    <source>
        <dbReference type="ARBA" id="ARBA00038093"/>
    </source>
</evidence>
<sequence>MFLSPFDIIPFTSEDAVVAGKLRGYLERQGTPIGPYDVQIAAQGLSRGVTVITHNTDEFSRVPNLKLEDWI</sequence>
<keyword evidence="5" id="KW-0378">Hydrolase</keyword>
<keyword evidence="4" id="KW-0479">Metal-binding</keyword>
<name>A0A9D1EU35_9FIRM</name>
<reference evidence="9" key="2">
    <citation type="journal article" date="2021" name="PeerJ">
        <title>Extensive microbial diversity within the chicken gut microbiome revealed by metagenomics and culture.</title>
        <authorList>
            <person name="Gilroy R."/>
            <person name="Ravi A."/>
            <person name="Getino M."/>
            <person name="Pursley I."/>
            <person name="Horton D.L."/>
            <person name="Alikhan N.F."/>
            <person name="Baker D."/>
            <person name="Gharbi K."/>
            <person name="Hall N."/>
            <person name="Watson M."/>
            <person name="Adriaenssens E.M."/>
            <person name="Foster-Nyarko E."/>
            <person name="Jarju S."/>
            <person name="Secka A."/>
            <person name="Antonio M."/>
            <person name="Oren A."/>
            <person name="Chaudhuri R.R."/>
            <person name="La Ragione R."/>
            <person name="Hildebrand F."/>
            <person name="Pallen M.J."/>
        </authorList>
    </citation>
    <scope>NUCLEOTIDE SEQUENCE</scope>
    <source>
        <strain evidence="9">CHK190-19873</strain>
    </source>
</reference>
<dbReference type="PANTHER" id="PTHR33653">
    <property type="entry name" value="RIBONUCLEASE VAPC2"/>
    <property type="match status" value="1"/>
</dbReference>
<keyword evidence="6" id="KW-0460">Magnesium</keyword>
<feature type="domain" description="PIN" evidence="8">
    <location>
        <begin position="3"/>
        <end position="63"/>
    </location>
</feature>
<evidence type="ECO:0000256" key="6">
    <source>
        <dbReference type="ARBA" id="ARBA00022842"/>
    </source>
</evidence>
<gene>
    <name evidence="9" type="ORF">IAB44_10065</name>
</gene>
<dbReference type="InterPro" id="IPR050556">
    <property type="entry name" value="Type_II_TA_system_RNase"/>
</dbReference>
<protein>
    <submittedName>
        <fullName evidence="9">PIN domain-containing protein</fullName>
    </submittedName>
</protein>
<keyword evidence="2" id="KW-1277">Toxin-antitoxin system</keyword>
<evidence type="ECO:0000256" key="5">
    <source>
        <dbReference type="ARBA" id="ARBA00022801"/>
    </source>
</evidence>
<reference evidence="9" key="1">
    <citation type="submission" date="2020-10" db="EMBL/GenBank/DDBJ databases">
        <authorList>
            <person name="Gilroy R."/>
        </authorList>
    </citation>
    <scope>NUCLEOTIDE SEQUENCE</scope>
    <source>
        <strain evidence="9">CHK190-19873</strain>
    </source>
</reference>
<proteinExistence type="inferred from homology"/>
<dbReference type="GO" id="GO:0004518">
    <property type="term" value="F:nuclease activity"/>
    <property type="evidence" value="ECO:0007669"/>
    <property type="project" value="UniProtKB-KW"/>
</dbReference>
<dbReference type="Proteomes" id="UP000823935">
    <property type="component" value="Unassembled WGS sequence"/>
</dbReference>
<dbReference type="GO" id="GO:0046872">
    <property type="term" value="F:metal ion binding"/>
    <property type="evidence" value="ECO:0007669"/>
    <property type="project" value="UniProtKB-KW"/>
</dbReference>
<dbReference type="Pfam" id="PF01850">
    <property type="entry name" value="PIN"/>
    <property type="match status" value="1"/>
</dbReference>
<evidence type="ECO:0000256" key="4">
    <source>
        <dbReference type="ARBA" id="ARBA00022723"/>
    </source>
</evidence>
<keyword evidence="3" id="KW-0540">Nuclease</keyword>
<dbReference type="GO" id="GO:0016787">
    <property type="term" value="F:hydrolase activity"/>
    <property type="evidence" value="ECO:0007669"/>
    <property type="project" value="UniProtKB-KW"/>
</dbReference>
<accession>A0A9D1EU35</accession>
<dbReference type="InterPro" id="IPR029060">
    <property type="entry name" value="PIN-like_dom_sf"/>
</dbReference>
<evidence type="ECO:0000259" key="8">
    <source>
        <dbReference type="Pfam" id="PF01850"/>
    </source>
</evidence>
<comment type="caution">
    <text evidence="9">The sequence shown here is derived from an EMBL/GenBank/DDBJ whole genome shotgun (WGS) entry which is preliminary data.</text>
</comment>
<evidence type="ECO:0000256" key="3">
    <source>
        <dbReference type="ARBA" id="ARBA00022722"/>
    </source>
</evidence>
<evidence type="ECO:0000256" key="2">
    <source>
        <dbReference type="ARBA" id="ARBA00022649"/>
    </source>
</evidence>
<evidence type="ECO:0000313" key="10">
    <source>
        <dbReference type="Proteomes" id="UP000823935"/>
    </source>
</evidence>
<comment type="cofactor">
    <cofactor evidence="1">
        <name>Mg(2+)</name>
        <dbReference type="ChEBI" id="CHEBI:18420"/>
    </cofactor>
</comment>
<dbReference type="Gene3D" id="3.40.50.1010">
    <property type="entry name" value="5'-nuclease"/>
    <property type="match status" value="1"/>
</dbReference>
<comment type="similarity">
    <text evidence="7">Belongs to the PINc/VapC protein family.</text>
</comment>
<evidence type="ECO:0000313" key="9">
    <source>
        <dbReference type="EMBL" id="HIS31874.1"/>
    </source>
</evidence>
<dbReference type="SUPFAM" id="SSF88723">
    <property type="entry name" value="PIN domain-like"/>
    <property type="match status" value="1"/>
</dbReference>
<dbReference type="AlphaFoldDB" id="A0A9D1EU35"/>